<dbReference type="Proteomes" id="UP000060043">
    <property type="component" value="Chromosome"/>
</dbReference>
<evidence type="ECO:0000313" key="2">
    <source>
        <dbReference type="EMBL" id="ALU30799.1"/>
    </source>
</evidence>
<accession>A0A0U3H790</accession>
<dbReference type="Gene3D" id="1.20.1260.10">
    <property type="match status" value="1"/>
</dbReference>
<dbReference type="InterPro" id="IPR012347">
    <property type="entry name" value="Ferritin-like"/>
</dbReference>
<dbReference type="OMA" id="FTWEDAV"/>
<dbReference type="InterPro" id="IPR052703">
    <property type="entry name" value="Aromatic_CoA_ox/epox"/>
</dbReference>
<dbReference type="OrthoDB" id="36303at2157"/>
<dbReference type="SUPFAM" id="SSF47240">
    <property type="entry name" value="Ferritin-like"/>
    <property type="match status" value="1"/>
</dbReference>
<dbReference type="RefSeq" id="WP_011278578.1">
    <property type="nucleotide sequence ID" value="NZ_BHWZ01000004.1"/>
</dbReference>
<dbReference type="PANTHER" id="PTHR30458:SF0">
    <property type="entry name" value="1,2-PHENYLACETYL-COA EPOXIDASE, SUBUNIT C"/>
    <property type="match status" value="1"/>
</dbReference>
<gene>
    <name evidence="1" type="ORF">ATY89_09280</name>
    <name evidence="2" type="ORF">ATZ20_00690</name>
</gene>
<dbReference type="PANTHER" id="PTHR30458">
    <property type="entry name" value="PHENYLACETIC ACID DEGRADATION PROTEIN PAA"/>
    <property type="match status" value="1"/>
</dbReference>
<dbReference type="EMBL" id="CP013694">
    <property type="protein sequence ID" value="ALU30106.1"/>
    <property type="molecule type" value="Genomic_DNA"/>
</dbReference>
<dbReference type="Pfam" id="PF05138">
    <property type="entry name" value="PaaA_PaaC"/>
    <property type="match status" value="1"/>
</dbReference>
<dbReference type="InterPro" id="IPR009078">
    <property type="entry name" value="Ferritin-like_SF"/>
</dbReference>
<sequence>MTIKTPSDIKDEELKTELLDLIFVIADSKLAIVEQTSPWLVNSPTVDSRLFTARFVADELNHAWQMSRMIEDFGEKDKVKELQELRLGLHRLEPFNLPLFTWEDAVAFVFVIDSYNVILMNSLMDCEYEPLSKLAKSIVKDDEYHTMFSENEIIRLSRENRNKIQGALNFWLPRLNDVYEHMRKLRLDKLFSLRVNNWLTEESESSLVSKLNEKLVKIGLDSVAVKKYTRN</sequence>
<protein>
    <submittedName>
        <fullName evidence="2">Phenylacetic acid catabolic protein</fullName>
    </submittedName>
</protein>
<dbReference type="EMBL" id="CP013695">
    <property type="protein sequence ID" value="ALU30799.1"/>
    <property type="molecule type" value="Genomic_DNA"/>
</dbReference>
<name>A0A0U3H790_9CREN</name>
<dbReference type="GO" id="GO:0010124">
    <property type="term" value="P:phenylacetate catabolic process"/>
    <property type="evidence" value="ECO:0007669"/>
    <property type="project" value="InterPro"/>
</dbReference>
<reference evidence="3 4" key="1">
    <citation type="submission" date="2015-12" db="EMBL/GenBank/DDBJ databases">
        <title>A stable core within a dynamic pangenome in Sulfolobus acidocaldarius.</title>
        <authorList>
            <person name="Anderson R."/>
            <person name="Kouris A."/>
            <person name="Seward C."/>
            <person name="Campbell K."/>
            <person name="Whitaker R."/>
        </authorList>
    </citation>
    <scope>NUCLEOTIDE SEQUENCE [LARGE SCALE GENOMIC DNA]</scope>
    <source>
        <strain evidence="1 4">GG12-C01-09</strain>
        <strain evidence="2 3">NG05B_CO5_07</strain>
    </source>
</reference>
<dbReference type="GeneID" id="14552263"/>
<dbReference type="InterPro" id="IPR007814">
    <property type="entry name" value="PaaA_PaaC"/>
</dbReference>
<proteinExistence type="predicted"/>
<dbReference type="STRING" id="1435377.SUSAZ_08400"/>
<evidence type="ECO:0000313" key="1">
    <source>
        <dbReference type="EMBL" id="ALU30106.1"/>
    </source>
</evidence>
<dbReference type="AlphaFoldDB" id="A0A0U3H790"/>
<evidence type="ECO:0000313" key="4">
    <source>
        <dbReference type="Proteomes" id="UP000065473"/>
    </source>
</evidence>
<evidence type="ECO:0000313" key="3">
    <source>
        <dbReference type="Proteomes" id="UP000060043"/>
    </source>
</evidence>
<dbReference type="PaxDb" id="1435377-SUSAZ_08400"/>
<dbReference type="GO" id="GO:0005829">
    <property type="term" value="C:cytosol"/>
    <property type="evidence" value="ECO:0007669"/>
    <property type="project" value="TreeGrafter"/>
</dbReference>
<dbReference type="Proteomes" id="UP000065473">
    <property type="component" value="Chromosome"/>
</dbReference>
<organism evidence="2 3">
    <name type="scientific">Sulfolobus acidocaldarius</name>
    <dbReference type="NCBI Taxonomy" id="2285"/>
    <lineage>
        <taxon>Archaea</taxon>
        <taxon>Thermoproteota</taxon>
        <taxon>Thermoprotei</taxon>
        <taxon>Sulfolobales</taxon>
        <taxon>Sulfolobaceae</taxon>
        <taxon>Sulfolobus</taxon>
    </lineage>
</organism>